<evidence type="ECO:0000313" key="3">
    <source>
        <dbReference type="Proteomes" id="UP000053732"/>
    </source>
</evidence>
<feature type="region of interest" description="Disordered" evidence="1">
    <location>
        <begin position="186"/>
        <end position="350"/>
    </location>
</feature>
<feature type="compositionally biased region" description="Low complexity" evidence="1">
    <location>
        <begin position="709"/>
        <end position="725"/>
    </location>
</feature>
<evidence type="ECO:0000313" key="2">
    <source>
        <dbReference type="EMBL" id="CRL23934.1"/>
    </source>
</evidence>
<proteinExistence type="predicted"/>
<dbReference type="STRING" id="1429867.A0A0G4PCD8"/>
<name>A0A0G4PCD8_PENC3</name>
<sequence>MSSSAAMSIRNLGPRVIRLPSSQLVATQTSNRSMWRCARNGQGNKTERISRRFNRYHRYPLYNQQKPETCRDSNATPNDTYSSWSWAAWLSQSSFSDFPANQKRRLWNSNLGKTHKQMELLKKYIEADPYRAVFGRRLDPFHNFSKNDTPLNGFLRSFTSLEKPRNARPGVDKRQKRSDANHVGLQYDPISGRMVPIPSPTVLESSKPEAETNSHKVVDCPPGTEVDAKFAHNPSLAEDGHFQPGNTELGPEALSSAQSTIDCPPGSELDAHFTPTPTSQDAQDRLQVPQETKRKPSVNIDCPPGSELETLFVSKPIPSAKPQPDTFKANGNTNGPNLDAGLTAGTNVECPPGSELEAKFICDSPSSSVKSSPSGLETQPLSNQTGISIDCPPGNEVDAKLSSDLRSPRFEPDGLIHKTTDTAAMTGAQESFECSPGSEIEAHILSESESASRGIAQSEAQTSVNCPPGSELEAKFICNAASIEKSQSLPEVPTGLDTPRITNNVVDCTPGNELEAEFISEMASAEGPNENEDPSTVDASEIRSRYIPLESKTQANPLDFDASEDRVRDFILESENLATEKGEQLAASQIPSPKFHILALDTSTSQVSVAHAESFFGVDEDSRPSEILSRLHNPAKFLPYFEKMQEDGYEIATGGGNILVFRKTQSISRHTLPNTTRDEEPEIHAEIAQHLRHDSMDSAATYAGAPYQSTSEPPLATESSSPEPEPTTKSESSFRKTGRRMLIAGTATAATCYAIGVMTEFFRTGGNYGRGIDGFTVFESDRRHRE</sequence>
<dbReference type="Proteomes" id="UP000053732">
    <property type="component" value="Unassembled WGS sequence"/>
</dbReference>
<organism evidence="2 3">
    <name type="scientific">Penicillium camemberti (strain FM 013)</name>
    <dbReference type="NCBI Taxonomy" id="1429867"/>
    <lineage>
        <taxon>Eukaryota</taxon>
        <taxon>Fungi</taxon>
        <taxon>Dikarya</taxon>
        <taxon>Ascomycota</taxon>
        <taxon>Pezizomycotina</taxon>
        <taxon>Eurotiomycetes</taxon>
        <taxon>Eurotiomycetidae</taxon>
        <taxon>Eurotiales</taxon>
        <taxon>Aspergillaceae</taxon>
        <taxon>Penicillium</taxon>
    </lineage>
</organism>
<dbReference type="AlphaFoldDB" id="A0A0G4PCD8"/>
<feature type="region of interest" description="Disordered" evidence="1">
    <location>
        <begin position="704"/>
        <end position="737"/>
    </location>
</feature>
<gene>
    <name evidence="2" type="ORF">PCAMFM013_S010g000372</name>
</gene>
<dbReference type="EMBL" id="HG793143">
    <property type="protein sequence ID" value="CRL23934.1"/>
    <property type="molecule type" value="Genomic_DNA"/>
</dbReference>
<evidence type="ECO:0000256" key="1">
    <source>
        <dbReference type="SAM" id="MobiDB-lite"/>
    </source>
</evidence>
<feature type="compositionally biased region" description="Low complexity" evidence="1">
    <location>
        <begin position="364"/>
        <end position="374"/>
    </location>
</feature>
<feature type="region of interest" description="Disordered" evidence="1">
    <location>
        <begin position="364"/>
        <end position="396"/>
    </location>
</feature>
<protein>
    <submittedName>
        <fullName evidence="2">Str. FM013</fullName>
    </submittedName>
</protein>
<keyword evidence="3" id="KW-1185">Reference proteome</keyword>
<reference evidence="2 3" key="1">
    <citation type="journal article" date="2014" name="Nat. Commun.">
        <title>Multiple recent horizontal transfers of a large genomic region in cheese making fungi.</title>
        <authorList>
            <person name="Cheeseman K."/>
            <person name="Ropars J."/>
            <person name="Renault P."/>
            <person name="Dupont J."/>
            <person name="Gouzy J."/>
            <person name="Branca A."/>
            <person name="Abraham A.L."/>
            <person name="Ceppi M."/>
            <person name="Conseiller E."/>
            <person name="Debuchy R."/>
            <person name="Malagnac F."/>
            <person name="Goarin A."/>
            <person name="Silar P."/>
            <person name="Lacoste S."/>
            <person name="Sallet E."/>
            <person name="Bensimon A."/>
            <person name="Giraud T."/>
            <person name="Brygoo Y."/>
        </authorList>
    </citation>
    <scope>NUCLEOTIDE SEQUENCE [LARGE SCALE GENOMIC DNA]</scope>
    <source>
        <strain evidence="3">FM 013</strain>
    </source>
</reference>
<feature type="compositionally biased region" description="Polar residues" evidence="1">
    <location>
        <begin position="375"/>
        <end position="387"/>
    </location>
</feature>
<feature type="compositionally biased region" description="Basic and acidic residues" evidence="1">
    <location>
        <begin position="206"/>
        <end position="218"/>
    </location>
</feature>
<accession>A0A0G4PCD8</accession>